<keyword evidence="5" id="KW-0732">Signal</keyword>
<keyword evidence="7" id="KW-1185">Reference proteome</keyword>
<dbReference type="AlphaFoldDB" id="A0A1I1HVI6"/>
<evidence type="ECO:0000256" key="2">
    <source>
        <dbReference type="ARBA" id="ARBA00022801"/>
    </source>
</evidence>
<evidence type="ECO:0000256" key="5">
    <source>
        <dbReference type="SAM" id="SignalP"/>
    </source>
</evidence>
<dbReference type="InterPro" id="IPR051801">
    <property type="entry name" value="GH28_Enzymes"/>
</dbReference>
<keyword evidence="3 4" id="KW-0326">Glycosidase</keyword>
<dbReference type="SUPFAM" id="SSF51126">
    <property type="entry name" value="Pectin lyase-like"/>
    <property type="match status" value="1"/>
</dbReference>
<name>A0A1I1HVI6_9SPHI</name>
<dbReference type="InterPro" id="IPR000743">
    <property type="entry name" value="Glyco_hydro_28"/>
</dbReference>
<evidence type="ECO:0000313" key="7">
    <source>
        <dbReference type="Proteomes" id="UP000199577"/>
    </source>
</evidence>
<evidence type="ECO:0000256" key="1">
    <source>
        <dbReference type="ARBA" id="ARBA00008834"/>
    </source>
</evidence>
<feature type="signal peptide" evidence="5">
    <location>
        <begin position="1"/>
        <end position="24"/>
    </location>
</feature>
<dbReference type="PANTHER" id="PTHR31339">
    <property type="entry name" value="PECTIN LYASE-RELATED"/>
    <property type="match status" value="1"/>
</dbReference>
<dbReference type="GO" id="GO:0005975">
    <property type="term" value="P:carbohydrate metabolic process"/>
    <property type="evidence" value="ECO:0007669"/>
    <property type="project" value="InterPro"/>
</dbReference>
<dbReference type="Proteomes" id="UP000199577">
    <property type="component" value="Unassembled WGS sequence"/>
</dbReference>
<protein>
    <submittedName>
        <fullName evidence="6">Glycosyl hydrolases family 28</fullName>
    </submittedName>
</protein>
<dbReference type="PANTHER" id="PTHR31339:SF9">
    <property type="entry name" value="PLASMIN AND FIBRONECTIN-BINDING PROTEIN A"/>
    <property type="match status" value="1"/>
</dbReference>
<evidence type="ECO:0000256" key="4">
    <source>
        <dbReference type="RuleBase" id="RU361169"/>
    </source>
</evidence>
<evidence type="ECO:0000256" key="3">
    <source>
        <dbReference type="ARBA" id="ARBA00023295"/>
    </source>
</evidence>
<dbReference type="STRING" id="623281.SAMN05421747_107138"/>
<comment type="similarity">
    <text evidence="1 4">Belongs to the glycosyl hydrolase 28 family.</text>
</comment>
<feature type="chain" id="PRO_5011594697" evidence="5">
    <location>
        <begin position="25"/>
        <end position="558"/>
    </location>
</feature>
<sequence>MQRTMRRIGWVAVAAVCWASGAVAAGHTGDTWPEPDIPVPVFKTDTFDIRDFGASTAADFLNTGAIQSAIDACHKQGGGVVLIPRGVWTSGPLSLKSKVNLHLMRNALLQFSRDFEDYPLIETWWEGLPQVRRHSPIRAEGQRDIAITGEGIIDGNGDAWRYVKKGKMTESQWKNLVASGGVLTPDGKEWYPTASALKGRQYRDAGLITPDKTAAFFEEIADFLRPNLVVLERCERVLLEGVTFQNSGAWNIHPLMSRDVTIRNITVRNPWYSQNGDGLDIESCTNVLVEGSSFDVGDDAICVKSGKNAHGRKLGMPTENLWVRNCTVFHAHGGFVVGSEMSGGARNLYVSDLTFIGTDIGLRFKTTRGRGGIVEDVHIRNIYMKDIPGEAILFDMYYEAKDPVPAAGEVRQPPKVETLPVSEETPQFRNFHISNIHCDGAKKAVFIRGLPEMPIRGIHFSELRMKTTGGIDIQEGADITIKQSVIDATETDPLLYVLNGRNVLVDGLSYGTHAATLLHAQGERTNGVVIRNTDTGRAEKQLKADYGANENNVKLINP</sequence>
<dbReference type="InterPro" id="IPR012334">
    <property type="entry name" value="Pectin_lyas_fold"/>
</dbReference>
<keyword evidence="2 4" id="KW-0378">Hydrolase</keyword>
<gene>
    <name evidence="6" type="ORF">SAMN05421747_107138</name>
</gene>
<dbReference type="Pfam" id="PF00295">
    <property type="entry name" value="Glyco_hydro_28"/>
    <property type="match status" value="1"/>
</dbReference>
<dbReference type="SMART" id="SM00710">
    <property type="entry name" value="PbH1"/>
    <property type="match status" value="7"/>
</dbReference>
<dbReference type="Gene3D" id="2.160.20.10">
    <property type="entry name" value="Single-stranded right-handed beta-helix, Pectin lyase-like"/>
    <property type="match status" value="1"/>
</dbReference>
<organism evidence="6 7">
    <name type="scientific">Parapedobacter composti</name>
    <dbReference type="NCBI Taxonomy" id="623281"/>
    <lineage>
        <taxon>Bacteria</taxon>
        <taxon>Pseudomonadati</taxon>
        <taxon>Bacteroidota</taxon>
        <taxon>Sphingobacteriia</taxon>
        <taxon>Sphingobacteriales</taxon>
        <taxon>Sphingobacteriaceae</taxon>
        <taxon>Parapedobacter</taxon>
    </lineage>
</organism>
<dbReference type="InterPro" id="IPR011050">
    <property type="entry name" value="Pectin_lyase_fold/virulence"/>
</dbReference>
<proteinExistence type="inferred from homology"/>
<dbReference type="EMBL" id="FOLL01000007">
    <property type="protein sequence ID" value="SFC27891.1"/>
    <property type="molecule type" value="Genomic_DNA"/>
</dbReference>
<reference evidence="6 7" key="1">
    <citation type="submission" date="2016-10" db="EMBL/GenBank/DDBJ databases">
        <authorList>
            <person name="de Groot N.N."/>
        </authorList>
    </citation>
    <scope>NUCLEOTIDE SEQUENCE [LARGE SCALE GENOMIC DNA]</scope>
    <source>
        <strain evidence="6 7">DSM 22900</strain>
    </source>
</reference>
<dbReference type="InterPro" id="IPR006626">
    <property type="entry name" value="PbH1"/>
</dbReference>
<dbReference type="GO" id="GO:0004650">
    <property type="term" value="F:polygalacturonase activity"/>
    <property type="evidence" value="ECO:0007669"/>
    <property type="project" value="InterPro"/>
</dbReference>
<evidence type="ECO:0000313" key="6">
    <source>
        <dbReference type="EMBL" id="SFC27891.1"/>
    </source>
</evidence>
<accession>A0A1I1HVI6</accession>